<dbReference type="InterPro" id="IPR005116">
    <property type="entry name" value="Transp-assoc_OB_typ1"/>
</dbReference>
<sequence length="361" mass="39762">MISIRFNHRFSQKTLSVDFSFPQQGITALFGRSGSGKTTIANILSGLMLPEQGRVILGEQVLLDTDKGICIPSWARSFGVVFQEHRLFPHLSVRRNLLFSKHAMSDKLNEISSLLGIEELLDLTPSELSGGEQQRVAIGRCLLSDPSLIIMDEPLSSLDLPRRRELIEYLRKLHQSIKIPILYITHSMSEIVQLADYMVVVDDGAILTQGAPSEVIASNALSAWNDHNSQSSLLVGKVSRDANEFGFVPVTLPNGQAIWINDSHLTFGENARVKVDANNVSLSLEKPVATSIRNSLHGQVIDIVINDNGALVKISFGQDSVLWANVSIWALDELAIIKGQWIFAQIKAVSVERYDVAALGE</sequence>
<dbReference type="PANTHER" id="PTHR43514:SF4">
    <property type="entry name" value="ABC TRANSPORTER I FAMILY MEMBER 10"/>
    <property type="match status" value="1"/>
</dbReference>
<keyword evidence="4" id="KW-0997">Cell inner membrane</keyword>
<evidence type="ECO:0000256" key="6">
    <source>
        <dbReference type="ARBA" id="ARBA00022840"/>
    </source>
</evidence>
<evidence type="ECO:0000259" key="11">
    <source>
        <dbReference type="PROSITE" id="PS51866"/>
    </source>
</evidence>
<evidence type="ECO:0000259" key="10">
    <source>
        <dbReference type="PROSITE" id="PS50893"/>
    </source>
</evidence>
<evidence type="ECO:0000256" key="1">
    <source>
        <dbReference type="ARBA" id="ARBA00022448"/>
    </source>
</evidence>
<dbReference type="Pfam" id="PF03459">
    <property type="entry name" value="TOBE"/>
    <property type="match status" value="1"/>
</dbReference>
<keyword evidence="1" id="KW-0813">Transport</keyword>
<dbReference type="SMART" id="SM00382">
    <property type="entry name" value="AAA"/>
    <property type="match status" value="1"/>
</dbReference>
<dbReference type="SUPFAM" id="SSF50331">
    <property type="entry name" value="MOP-like"/>
    <property type="match status" value="1"/>
</dbReference>
<dbReference type="InterPro" id="IPR011868">
    <property type="entry name" value="ModC_ABC_ATP-bd"/>
</dbReference>
<dbReference type="Gene3D" id="3.40.50.300">
    <property type="entry name" value="P-loop containing nucleotide triphosphate hydrolases"/>
    <property type="match status" value="1"/>
</dbReference>
<dbReference type="RefSeq" id="WP_205157287.1">
    <property type="nucleotide sequence ID" value="NZ_JAFEUM010000001.1"/>
</dbReference>
<dbReference type="InterPro" id="IPR003439">
    <property type="entry name" value="ABC_transporter-like_ATP-bd"/>
</dbReference>
<gene>
    <name evidence="12" type="primary">modC</name>
    <name evidence="12" type="ORF">JQC93_04735</name>
</gene>
<dbReference type="Gene3D" id="2.40.50.100">
    <property type="match status" value="1"/>
</dbReference>
<dbReference type="PROSITE" id="PS50893">
    <property type="entry name" value="ABC_TRANSPORTER_2"/>
    <property type="match status" value="1"/>
</dbReference>
<keyword evidence="2" id="KW-1003">Cell membrane</keyword>
<dbReference type="InterPro" id="IPR050334">
    <property type="entry name" value="Molybdenum_import_ModC"/>
</dbReference>
<evidence type="ECO:0000313" key="12">
    <source>
        <dbReference type="EMBL" id="MBM7035707.1"/>
    </source>
</evidence>
<dbReference type="InterPro" id="IPR004606">
    <property type="entry name" value="Mop_domain"/>
</dbReference>
<dbReference type="PROSITE" id="PS00211">
    <property type="entry name" value="ABC_TRANSPORTER_1"/>
    <property type="match status" value="1"/>
</dbReference>
<keyword evidence="5" id="KW-0547">Nucleotide-binding</keyword>
<keyword evidence="7" id="KW-1278">Translocase</keyword>
<comment type="caution">
    <text evidence="12">The sequence shown here is derived from an EMBL/GenBank/DDBJ whole genome shotgun (WGS) entry which is preliminary data.</text>
</comment>
<dbReference type="PROSITE" id="PS51866">
    <property type="entry name" value="MOP"/>
    <property type="match status" value="1"/>
</dbReference>
<dbReference type="SUPFAM" id="SSF52540">
    <property type="entry name" value="P-loop containing nucleoside triphosphate hydrolases"/>
    <property type="match status" value="1"/>
</dbReference>
<dbReference type="InterPro" id="IPR008995">
    <property type="entry name" value="Mo/tungstate-bd_C_term_dom"/>
</dbReference>
<dbReference type="GO" id="GO:0005524">
    <property type="term" value="F:ATP binding"/>
    <property type="evidence" value="ECO:0007669"/>
    <property type="project" value="UniProtKB-KW"/>
</dbReference>
<keyword evidence="3 9" id="KW-0500">Molybdenum</keyword>
<dbReference type="Pfam" id="PF00005">
    <property type="entry name" value="ABC_tran"/>
    <property type="match status" value="1"/>
</dbReference>
<dbReference type="NCBIfam" id="TIGR02142">
    <property type="entry name" value="modC_ABC"/>
    <property type="match status" value="1"/>
</dbReference>
<dbReference type="Proteomes" id="UP000809621">
    <property type="component" value="Unassembled WGS sequence"/>
</dbReference>
<feature type="domain" description="Mop" evidence="11">
    <location>
        <begin position="289"/>
        <end position="355"/>
    </location>
</feature>
<feature type="domain" description="ABC transporter" evidence="10">
    <location>
        <begin position="4"/>
        <end position="228"/>
    </location>
</feature>
<evidence type="ECO:0000256" key="5">
    <source>
        <dbReference type="ARBA" id="ARBA00022741"/>
    </source>
</evidence>
<protein>
    <submittedName>
        <fullName evidence="12">Molybdenum ABC transporter ATP-binding protein</fullName>
    </submittedName>
</protein>
<accession>A0ABS2HGW3</accession>
<evidence type="ECO:0000256" key="9">
    <source>
        <dbReference type="PROSITE-ProRule" id="PRU01213"/>
    </source>
</evidence>
<evidence type="ECO:0000256" key="4">
    <source>
        <dbReference type="ARBA" id="ARBA00022519"/>
    </source>
</evidence>
<dbReference type="InterPro" id="IPR003593">
    <property type="entry name" value="AAA+_ATPase"/>
</dbReference>
<evidence type="ECO:0000256" key="7">
    <source>
        <dbReference type="ARBA" id="ARBA00022967"/>
    </source>
</evidence>
<evidence type="ECO:0000256" key="2">
    <source>
        <dbReference type="ARBA" id="ARBA00022475"/>
    </source>
</evidence>
<keyword evidence="13" id="KW-1185">Reference proteome</keyword>
<evidence type="ECO:0000256" key="3">
    <source>
        <dbReference type="ARBA" id="ARBA00022505"/>
    </source>
</evidence>
<keyword evidence="6 12" id="KW-0067">ATP-binding</keyword>
<organism evidence="12 13">
    <name type="scientific">Vibrio ulleungensis</name>
    <dbReference type="NCBI Taxonomy" id="2807619"/>
    <lineage>
        <taxon>Bacteria</taxon>
        <taxon>Pseudomonadati</taxon>
        <taxon>Pseudomonadota</taxon>
        <taxon>Gammaproteobacteria</taxon>
        <taxon>Vibrionales</taxon>
        <taxon>Vibrionaceae</taxon>
        <taxon>Vibrio</taxon>
    </lineage>
</organism>
<evidence type="ECO:0000313" key="13">
    <source>
        <dbReference type="Proteomes" id="UP000809621"/>
    </source>
</evidence>
<dbReference type="InterPro" id="IPR017871">
    <property type="entry name" value="ABC_transporter-like_CS"/>
</dbReference>
<dbReference type="EMBL" id="JAFEUM010000001">
    <property type="protein sequence ID" value="MBM7035707.1"/>
    <property type="molecule type" value="Genomic_DNA"/>
</dbReference>
<name>A0ABS2HGW3_9VIBR</name>
<evidence type="ECO:0000256" key="8">
    <source>
        <dbReference type="ARBA" id="ARBA00023136"/>
    </source>
</evidence>
<proteinExistence type="predicted"/>
<dbReference type="InterPro" id="IPR027417">
    <property type="entry name" value="P-loop_NTPase"/>
</dbReference>
<keyword evidence="8" id="KW-0472">Membrane</keyword>
<dbReference type="PANTHER" id="PTHR43514">
    <property type="entry name" value="ABC TRANSPORTER I FAMILY MEMBER 10"/>
    <property type="match status" value="1"/>
</dbReference>
<reference evidence="12 13" key="1">
    <citation type="submission" date="2021-02" db="EMBL/GenBank/DDBJ databases">
        <authorList>
            <person name="Park J.-S."/>
        </authorList>
    </citation>
    <scope>NUCLEOTIDE SEQUENCE [LARGE SCALE GENOMIC DNA]</scope>
    <source>
        <strain evidence="12 13">188UL20-2</strain>
    </source>
</reference>